<dbReference type="PaxDb" id="7159-AAEL006979-PA"/>
<evidence type="ECO:0000313" key="2">
    <source>
        <dbReference type="EMBL" id="EAT41368.1"/>
    </source>
</evidence>
<dbReference type="HOGENOM" id="CLU_2962757_0_0_1"/>
<proteinExistence type="predicted"/>
<dbReference type="Proteomes" id="UP000682892">
    <property type="component" value="Chromosome 2"/>
</dbReference>
<protein>
    <submittedName>
        <fullName evidence="2">AAEL006979-PA</fullName>
    </submittedName>
</protein>
<reference evidence="2" key="3">
    <citation type="submission" date="2012-09" db="EMBL/GenBank/DDBJ databases">
        <authorList>
            <consortium name="VectorBase"/>
        </authorList>
    </citation>
    <scope>NUCLEOTIDE SEQUENCE</scope>
    <source>
        <strain evidence="2">Liverpool</strain>
    </source>
</reference>
<gene>
    <name evidence="2" type="ORF">AaeL_AAEL006979</name>
</gene>
<dbReference type="AlphaFoldDB" id="Q174A2"/>
<dbReference type="EMBL" id="CH477415">
    <property type="protein sequence ID" value="EAT41368.1"/>
    <property type="molecule type" value="Genomic_DNA"/>
</dbReference>
<evidence type="ECO:0000256" key="1">
    <source>
        <dbReference type="SAM" id="MobiDB-lite"/>
    </source>
</evidence>
<evidence type="ECO:0000313" key="3">
    <source>
        <dbReference type="Proteomes" id="UP000682892"/>
    </source>
</evidence>
<reference evidence="2" key="1">
    <citation type="submission" date="2005-10" db="EMBL/GenBank/DDBJ databases">
        <authorList>
            <person name="Loftus B.J."/>
            <person name="Nene V.M."/>
            <person name="Hannick L.I."/>
            <person name="Bidwell S."/>
            <person name="Haas B."/>
            <person name="Amedeo P."/>
            <person name="Orvis J."/>
            <person name="Wortman J.R."/>
            <person name="White O.R."/>
            <person name="Salzberg S."/>
            <person name="Shumway M."/>
            <person name="Koo H."/>
            <person name="Zhao Y."/>
            <person name="Holmes M."/>
            <person name="Miller J."/>
            <person name="Schatz M."/>
            <person name="Pop M."/>
            <person name="Pai G."/>
            <person name="Utterback T."/>
            <person name="Rogers Y.-H."/>
            <person name="Kravitz S."/>
            <person name="Fraser C.M."/>
        </authorList>
    </citation>
    <scope>NUCLEOTIDE SEQUENCE</scope>
    <source>
        <strain evidence="2">Liverpool</strain>
    </source>
</reference>
<sequence length="59" mass="6635">MSRNGTAEPEPTATGRGKFRKNKSDNEARDSVYPTFLIADEVPVRHLNKPVCASNYKNR</sequence>
<name>Q174A2_AEDAE</name>
<accession>Q174A2</accession>
<feature type="region of interest" description="Disordered" evidence="1">
    <location>
        <begin position="1"/>
        <end position="33"/>
    </location>
</feature>
<reference evidence="2" key="2">
    <citation type="journal article" date="2007" name="Science">
        <title>Genome sequence of Aedes aegypti, a major arbovirus vector.</title>
        <authorList>
            <person name="Nene V."/>
            <person name="Wortman J.R."/>
            <person name="Lawson D."/>
            <person name="Haas B."/>
            <person name="Kodira C."/>
            <person name="Tu Z.J."/>
            <person name="Loftus B."/>
            <person name="Xi Z."/>
            <person name="Megy K."/>
            <person name="Grabherr M."/>
            <person name="Ren Q."/>
            <person name="Zdobnov E.M."/>
            <person name="Lobo N.F."/>
            <person name="Campbell K.S."/>
            <person name="Brown S.E."/>
            <person name="Bonaldo M.F."/>
            <person name="Zhu J."/>
            <person name="Sinkins S.P."/>
            <person name="Hogenkamp D.G."/>
            <person name="Amedeo P."/>
            <person name="Arensburger P."/>
            <person name="Atkinson P.W."/>
            <person name="Bidwell S."/>
            <person name="Biedler J."/>
            <person name="Birney E."/>
            <person name="Bruggner R.V."/>
            <person name="Costas J."/>
            <person name="Coy M.R."/>
            <person name="Crabtree J."/>
            <person name="Crawford M."/>
            <person name="Debruyn B."/>
            <person name="Decaprio D."/>
            <person name="Eiglmeier K."/>
            <person name="Eisenstadt E."/>
            <person name="El-Dorry H."/>
            <person name="Gelbart W.M."/>
            <person name="Gomes S.L."/>
            <person name="Hammond M."/>
            <person name="Hannick L.I."/>
            <person name="Hogan J.R."/>
            <person name="Holmes M.H."/>
            <person name="Jaffe D."/>
            <person name="Johnston J.S."/>
            <person name="Kennedy R.C."/>
            <person name="Koo H."/>
            <person name="Kravitz S."/>
            <person name="Kriventseva E.V."/>
            <person name="Kulp D."/>
            <person name="Labutti K."/>
            <person name="Lee E."/>
            <person name="Li S."/>
            <person name="Lovin D.D."/>
            <person name="Mao C."/>
            <person name="Mauceli E."/>
            <person name="Menck C.F."/>
            <person name="Miller J.R."/>
            <person name="Montgomery P."/>
            <person name="Mori A."/>
            <person name="Nascimento A.L."/>
            <person name="Naveira H.F."/>
            <person name="Nusbaum C."/>
            <person name="O'leary S."/>
            <person name="Orvis J."/>
            <person name="Pertea M."/>
            <person name="Quesneville H."/>
            <person name="Reidenbach K.R."/>
            <person name="Rogers Y.H."/>
            <person name="Roth C.W."/>
            <person name="Schneider J.R."/>
            <person name="Schatz M."/>
            <person name="Shumway M."/>
            <person name="Stanke M."/>
            <person name="Stinson E.O."/>
            <person name="Tubio J.M."/>
            <person name="Vanzee J.P."/>
            <person name="Verjovski-Almeida S."/>
            <person name="Werner D."/>
            <person name="White O."/>
            <person name="Wyder S."/>
            <person name="Zeng Q."/>
            <person name="Zhao Q."/>
            <person name="Zhao Y."/>
            <person name="Hill C.A."/>
            <person name="Raikhel A.S."/>
            <person name="Soares M.B."/>
            <person name="Knudson D.L."/>
            <person name="Lee N.H."/>
            <person name="Galagan J."/>
            <person name="Salzberg S.L."/>
            <person name="Paulsen I.T."/>
            <person name="Dimopoulos G."/>
            <person name="Collins F.H."/>
            <person name="Birren B."/>
            <person name="Fraser-Liggett C.M."/>
            <person name="Severson D.W."/>
        </authorList>
    </citation>
    <scope>NUCLEOTIDE SEQUENCE [LARGE SCALE GENOMIC DNA]</scope>
    <source>
        <strain evidence="2">Liverpool</strain>
    </source>
</reference>
<organism evidence="2 3">
    <name type="scientific">Aedes aegypti</name>
    <name type="common">Yellowfever mosquito</name>
    <name type="synonym">Culex aegypti</name>
    <dbReference type="NCBI Taxonomy" id="7159"/>
    <lineage>
        <taxon>Eukaryota</taxon>
        <taxon>Metazoa</taxon>
        <taxon>Ecdysozoa</taxon>
        <taxon>Arthropoda</taxon>
        <taxon>Hexapoda</taxon>
        <taxon>Insecta</taxon>
        <taxon>Pterygota</taxon>
        <taxon>Neoptera</taxon>
        <taxon>Endopterygota</taxon>
        <taxon>Diptera</taxon>
        <taxon>Nematocera</taxon>
        <taxon>Culicoidea</taxon>
        <taxon>Culicidae</taxon>
        <taxon>Culicinae</taxon>
        <taxon>Aedini</taxon>
        <taxon>Aedes</taxon>
        <taxon>Stegomyia</taxon>
    </lineage>
</organism>